<feature type="non-terminal residue" evidence="1">
    <location>
        <position position="1"/>
    </location>
</feature>
<organism evidence="1 2">
    <name type="scientific">Larimichthys crocea</name>
    <name type="common">Large yellow croaker</name>
    <name type="synonym">Pseudosciaena crocea</name>
    <dbReference type="NCBI Taxonomy" id="215358"/>
    <lineage>
        <taxon>Eukaryota</taxon>
        <taxon>Metazoa</taxon>
        <taxon>Chordata</taxon>
        <taxon>Craniata</taxon>
        <taxon>Vertebrata</taxon>
        <taxon>Euteleostomi</taxon>
        <taxon>Actinopterygii</taxon>
        <taxon>Neopterygii</taxon>
        <taxon>Teleostei</taxon>
        <taxon>Neoteleostei</taxon>
        <taxon>Acanthomorphata</taxon>
        <taxon>Eupercaria</taxon>
        <taxon>Sciaenidae</taxon>
        <taxon>Larimichthys</taxon>
    </lineage>
</organism>
<dbReference type="EMBL" id="CM011690">
    <property type="protein sequence ID" value="TMS08077.1"/>
    <property type="molecule type" value="Genomic_DNA"/>
</dbReference>
<protein>
    <submittedName>
        <fullName evidence="1">Uncharacterized protein</fullName>
    </submittedName>
</protein>
<evidence type="ECO:0000313" key="1">
    <source>
        <dbReference type="EMBL" id="TMS08077.1"/>
    </source>
</evidence>
<feature type="non-terminal residue" evidence="1">
    <location>
        <position position="105"/>
    </location>
</feature>
<gene>
    <name evidence="1" type="ORF">E3U43_005560</name>
</gene>
<name>A0ACD3QLD6_LARCR</name>
<reference evidence="1" key="1">
    <citation type="submission" date="2018-11" db="EMBL/GenBank/DDBJ databases">
        <title>The sequence and de novo assembly of Larimichthys crocea genome using PacBio and Hi-C technologies.</title>
        <authorList>
            <person name="Xu P."/>
            <person name="Chen B."/>
            <person name="Zhou Z."/>
            <person name="Ke Q."/>
            <person name="Wu Y."/>
            <person name="Bai H."/>
            <person name="Pu F."/>
        </authorList>
    </citation>
    <scope>NUCLEOTIDE SEQUENCE</scope>
    <source>
        <tissue evidence="1">Muscle</tissue>
    </source>
</reference>
<sequence length="105" mass="11471">LLHRNESTQSAHAHSVHHSSVGISPPCLLSRAREEKPAGGSGLALVAPVVKALCDFSSRRQDVDSSHRIQLGFFSSPLFKLFFFFTSLDIYVFLAAVTDSQQPTT</sequence>
<comment type="caution">
    <text evidence="1">The sequence shown here is derived from an EMBL/GenBank/DDBJ whole genome shotgun (WGS) entry which is preliminary data.</text>
</comment>
<accession>A0ACD3QLD6</accession>
<evidence type="ECO:0000313" key="2">
    <source>
        <dbReference type="Proteomes" id="UP000793456"/>
    </source>
</evidence>
<keyword evidence="2" id="KW-1185">Reference proteome</keyword>
<proteinExistence type="predicted"/>
<dbReference type="Proteomes" id="UP000793456">
    <property type="component" value="Chromosome XVII"/>
</dbReference>